<protein>
    <submittedName>
        <fullName evidence="1">Uncharacterized protein</fullName>
    </submittedName>
</protein>
<dbReference type="PATRIC" id="fig|389348.3.peg.1058"/>
<organism evidence="1 2">
    <name type="scientific">Candidatus Protochlamydia naegleriophila</name>
    <dbReference type="NCBI Taxonomy" id="389348"/>
    <lineage>
        <taxon>Bacteria</taxon>
        <taxon>Pseudomonadati</taxon>
        <taxon>Chlamydiota</taxon>
        <taxon>Chlamydiia</taxon>
        <taxon>Parachlamydiales</taxon>
        <taxon>Parachlamydiaceae</taxon>
        <taxon>Candidatus Protochlamydia</taxon>
    </lineage>
</organism>
<accession>A0A0U5JCM8</accession>
<gene>
    <name evidence="1" type="ORF">PNK_0961</name>
</gene>
<dbReference type="AlphaFoldDB" id="A0A0U5JCM8"/>
<dbReference type="EMBL" id="LN879502">
    <property type="protein sequence ID" value="CUI16586.1"/>
    <property type="molecule type" value="Genomic_DNA"/>
</dbReference>
<keyword evidence="2" id="KW-1185">Reference proteome</keyword>
<dbReference type="RefSeq" id="WP_059060617.1">
    <property type="nucleotide sequence ID" value="NZ_LN879502.1"/>
</dbReference>
<dbReference type="KEGG" id="pnl:PNK_0961"/>
<name>A0A0U5JCM8_9BACT</name>
<dbReference type="Proteomes" id="UP000069902">
    <property type="component" value="Chromosome cPNK"/>
</dbReference>
<dbReference type="InParanoid" id="A0A0U5JCM8"/>
<evidence type="ECO:0000313" key="2">
    <source>
        <dbReference type="Proteomes" id="UP000069902"/>
    </source>
</evidence>
<sequence>MNSFSGIAPFPIYHINNHTLIQQPQKGSFVKIMINQVLKDPACIEIWMAKLFQEEQAVHYFSGFVDGMRRELQNPILLSNHLEACVNQIKSKELPIVRTVFMHQPLVMGHLLLALGTDVRKSLIQQLIKIMTPSEWKNAFEKMLEEAKREDGLTYFQKRGRFVAFVEVLNRKQMRGLIRFCAGNLPEDCYAILLAALNPQWTKFGLNKFAEQGSLENFEGGYQVLIDALSQELPYDVKLEDILNHILNSYCNQNKLKHLTDHFKSLSAKSRVNMLSVMSYNQRKTVLAQECHNVLLLCNWLDELYERKGDYDERKDLFRVFYNRIVRESKNDFLQTLEAVDSQALLFMLVCLETKEIEDFLLNRSASGRTKLFSSFKMDSTTRDLIEEVSQNGMDDEEAPESIKTLLYSVMALDMTTELIDVDGGISVENCHEYLQLMANSVEDLEANYISFITKMPPFLVGIACSDPAYRATFLKLARHLTDEQLKFLVISIDGNQAYNIIHPLIAKLRTDQFKTILEAFSEEQLVDYADKRVFLLQETYADYKLKLNQLLCSLDKGIKDGKMISLAQYESYQKSTRELVSLGRTSFGFSVNRLMRYLETLGNRYPHPNTLESLKEIIEEYEARKGLLEGRASLVFSRLEAVEKLINPKERQEEYDPFTSLYEGFWSSLPKKVMEPVGIFPNSPTGVENLGQLQLVGIKTDCDLGYLLISKDRQVFIEKLSHKIRGLFTTLVPQTNEWEIVWNKLFNPAYSIKEANAFLEELLQFFNFDLPEKGNIKTFFIEICGELIKIDYLPFKQKRFLQKTLNKLSSSSVPNLTPICTSLTAESLKIIRRRQTIFCLQYYLKQGKELKAAWEKFRELGCYTIEDLFKKKILTAQCQILKLPEAAEKLKM</sequence>
<evidence type="ECO:0000313" key="1">
    <source>
        <dbReference type="EMBL" id="CUI16586.1"/>
    </source>
</evidence>
<proteinExistence type="predicted"/>
<reference evidence="2" key="1">
    <citation type="submission" date="2015-09" db="EMBL/GenBank/DDBJ databases">
        <authorList>
            <person name="Bertelli C."/>
        </authorList>
    </citation>
    <scope>NUCLEOTIDE SEQUENCE [LARGE SCALE GENOMIC DNA]</scope>
    <source>
        <strain evidence="2">KNic</strain>
    </source>
</reference>